<proteinExistence type="predicted"/>
<comment type="caution">
    <text evidence="2">The sequence shown here is derived from an EMBL/GenBank/DDBJ whole genome shotgun (WGS) entry which is preliminary data.</text>
</comment>
<dbReference type="SUPFAM" id="SSF51735">
    <property type="entry name" value="NAD(P)-binding Rossmann-fold domains"/>
    <property type="match status" value="1"/>
</dbReference>
<evidence type="ECO:0000313" key="3">
    <source>
        <dbReference type="Proteomes" id="UP000480548"/>
    </source>
</evidence>
<evidence type="ECO:0000256" key="1">
    <source>
        <dbReference type="SAM" id="MobiDB-lite"/>
    </source>
</evidence>
<gene>
    <name evidence="2" type="ORF">TWF703_002446</name>
</gene>
<sequence length="647" mass="72051">MALGRSKQRCQSVPPNRTSRNTWVKISQFLPRPPLKATADTFYIPNFSLTAHVGRVRNRQVYHESESDESESDENESGGSEYEESGPDASSSDESGSDRSASDTSEADVSIEDDLDGTWFPVRKRIIRSEDGDVNPEDGKQRRDYESVNVLLLTFDYNDLSLERESAGVKNAFQRLGYSVTSYQMPMKNTWPQVKRKLKDFLRALDENRYELRIIYYHGHGSTVTDPNTNYPRLLFSSHNTPEKDNPEYPPIVRRKLPPIVKLLWRDIAKEIEEAECDTLAILDCCLSGAAATTEREEEEEDVFGDYRREMITATCWDGITSDQMSPAMWTILNKSLLKKGDSISIATLVRKMNNSLVRIGASQAHHCTLQRNELGKMVLPRLSSSVPIDEKIFYERYRNLNTPGIRLRNRKALVLGGDCGIGRSVAIAFALEGASVTIAYFVEREEDALSTKLEAKRLGAGTIKLYPLTRGYESSDILENPLSGLGGDSSVIDIIVNNLGYKIKDDEEEPVMIPTLASGLRSSKSIKGQNDLPSTQSPLEQNSFITTALNRMNSEGIIINTVPLQNTTDLLSDKEYNESIGIAKYLTGYQAVREDPTAVAIFPGPDSLLLTNAEQALKVLNTFVSAASATNSERKDITGKVLEIIG</sequence>
<organism evidence="2 3">
    <name type="scientific">Orbilia oligospora</name>
    <name type="common">Nematode-trapping fungus</name>
    <name type="synonym">Arthrobotrys oligospora</name>
    <dbReference type="NCBI Taxonomy" id="2813651"/>
    <lineage>
        <taxon>Eukaryota</taxon>
        <taxon>Fungi</taxon>
        <taxon>Dikarya</taxon>
        <taxon>Ascomycota</taxon>
        <taxon>Pezizomycotina</taxon>
        <taxon>Orbiliomycetes</taxon>
        <taxon>Orbiliales</taxon>
        <taxon>Orbiliaceae</taxon>
        <taxon>Orbilia</taxon>
    </lineage>
</organism>
<accession>A0A7C8JZ52</accession>
<name>A0A7C8JZ52_ORBOL</name>
<dbReference type="Proteomes" id="UP000480548">
    <property type="component" value="Unassembled WGS sequence"/>
</dbReference>
<feature type="compositionally biased region" description="Acidic residues" evidence="1">
    <location>
        <begin position="66"/>
        <end position="86"/>
    </location>
</feature>
<dbReference type="Gene3D" id="3.40.50.720">
    <property type="entry name" value="NAD(P)-binding Rossmann-like Domain"/>
    <property type="match status" value="1"/>
</dbReference>
<dbReference type="EMBL" id="WIQZ01000015">
    <property type="protein sequence ID" value="KAF3140942.1"/>
    <property type="molecule type" value="Genomic_DNA"/>
</dbReference>
<dbReference type="Gene3D" id="3.40.50.1460">
    <property type="match status" value="1"/>
</dbReference>
<feature type="region of interest" description="Disordered" evidence="1">
    <location>
        <begin position="61"/>
        <end position="110"/>
    </location>
</feature>
<dbReference type="AlphaFoldDB" id="A0A7C8JZ52"/>
<reference evidence="2 3" key="1">
    <citation type="submission" date="2019-06" db="EMBL/GenBank/DDBJ databases">
        <authorList>
            <person name="Palmer J.M."/>
        </authorList>
    </citation>
    <scope>NUCLEOTIDE SEQUENCE [LARGE SCALE GENOMIC DNA]</scope>
    <source>
        <strain evidence="2 3">TWF703</strain>
    </source>
</reference>
<dbReference type="InterPro" id="IPR036291">
    <property type="entry name" value="NAD(P)-bd_dom_sf"/>
</dbReference>
<protein>
    <submittedName>
        <fullName evidence="2">Uncharacterized protein</fullName>
    </submittedName>
</protein>
<evidence type="ECO:0000313" key="2">
    <source>
        <dbReference type="EMBL" id="KAF3140942.1"/>
    </source>
</evidence>